<dbReference type="InterPro" id="IPR043504">
    <property type="entry name" value="Peptidase_S1_PA_chymotrypsin"/>
</dbReference>
<evidence type="ECO:0000256" key="2">
    <source>
        <dbReference type="ARBA" id="ARBA00024195"/>
    </source>
</evidence>
<dbReference type="EnsemblMetazoa" id="CLYHEMT008050.1">
    <property type="protein sequence ID" value="CLYHEMP008050.1"/>
    <property type="gene ID" value="CLYHEMG008050"/>
</dbReference>
<comment type="similarity">
    <text evidence="2">Belongs to the peptidase S1 family. CLIP subfamily.</text>
</comment>
<feature type="signal peptide" evidence="3">
    <location>
        <begin position="1"/>
        <end position="17"/>
    </location>
</feature>
<dbReference type="RefSeq" id="XP_066917389.1">
    <property type="nucleotide sequence ID" value="XM_067061288.1"/>
</dbReference>
<keyword evidence="6" id="KW-1185">Reference proteome</keyword>
<dbReference type="SMART" id="SM00020">
    <property type="entry name" value="Tryp_SPc"/>
    <property type="match status" value="1"/>
</dbReference>
<reference evidence="5" key="1">
    <citation type="submission" date="2021-01" db="UniProtKB">
        <authorList>
            <consortium name="EnsemblMetazoa"/>
        </authorList>
    </citation>
    <scope>IDENTIFICATION</scope>
</reference>
<dbReference type="Pfam" id="PF00089">
    <property type="entry name" value="Trypsin"/>
    <property type="match status" value="1"/>
</dbReference>
<evidence type="ECO:0000313" key="5">
    <source>
        <dbReference type="EnsemblMetazoa" id="CLYHEMP008050.1"/>
    </source>
</evidence>
<dbReference type="InterPro" id="IPR009003">
    <property type="entry name" value="Peptidase_S1_PA"/>
</dbReference>
<accession>A0A7M5V1S6</accession>
<organism evidence="5 6">
    <name type="scientific">Clytia hemisphaerica</name>
    <dbReference type="NCBI Taxonomy" id="252671"/>
    <lineage>
        <taxon>Eukaryota</taxon>
        <taxon>Metazoa</taxon>
        <taxon>Cnidaria</taxon>
        <taxon>Hydrozoa</taxon>
        <taxon>Hydroidolina</taxon>
        <taxon>Leptothecata</taxon>
        <taxon>Obeliida</taxon>
        <taxon>Clytiidae</taxon>
        <taxon>Clytia</taxon>
    </lineage>
</organism>
<dbReference type="Gene3D" id="2.40.10.10">
    <property type="entry name" value="Trypsin-like serine proteases"/>
    <property type="match status" value="1"/>
</dbReference>
<dbReference type="InterPro" id="IPR051487">
    <property type="entry name" value="Ser/Thr_Proteases_Immune/Dev"/>
</dbReference>
<dbReference type="AlphaFoldDB" id="A0A7M5V1S6"/>
<dbReference type="Proteomes" id="UP000594262">
    <property type="component" value="Unplaced"/>
</dbReference>
<evidence type="ECO:0000256" key="3">
    <source>
        <dbReference type="SAM" id="SignalP"/>
    </source>
</evidence>
<dbReference type="PROSITE" id="PS50240">
    <property type="entry name" value="TRYPSIN_DOM"/>
    <property type="match status" value="1"/>
</dbReference>
<dbReference type="OrthoDB" id="7726766at2759"/>
<keyword evidence="3" id="KW-0732">Signal</keyword>
<dbReference type="SUPFAM" id="SSF50494">
    <property type="entry name" value="Trypsin-like serine proteases"/>
    <property type="match status" value="1"/>
</dbReference>
<dbReference type="PANTHER" id="PTHR24256">
    <property type="entry name" value="TRYPTASE-RELATED"/>
    <property type="match status" value="1"/>
</dbReference>
<protein>
    <recommendedName>
        <fullName evidence="4">Peptidase S1 domain-containing protein</fullName>
    </recommendedName>
</protein>
<feature type="chain" id="PRO_5029826940" description="Peptidase S1 domain-containing protein" evidence="3">
    <location>
        <begin position="18"/>
        <end position="301"/>
    </location>
</feature>
<keyword evidence="1" id="KW-1015">Disulfide bond</keyword>
<dbReference type="GeneID" id="136804680"/>
<proteinExistence type="inferred from homology"/>
<name>A0A7M5V1S6_9CNID</name>
<dbReference type="GO" id="GO:0006508">
    <property type="term" value="P:proteolysis"/>
    <property type="evidence" value="ECO:0007669"/>
    <property type="project" value="InterPro"/>
</dbReference>
<feature type="domain" description="Peptidase S1" evidence="4">
    <location>
        <begin position="56"/>
        <end position="289"/>
    </location>
</feature>
<evidence type="ECO:0000259" key="4">
    <source>
        <dbReference type="PROSITE" id="PS50240"/>
    </source>
</evidence>
<dbReference type="GO" id="GO:0004252">
    <property type="term" value="F:serine-type endopeptidase activity"/>
    <property type="evidence" value="ECO:0007669"/>
    <property type="project" value="InterPro"/>
</dbReference>
<dbReference type="InterPro" id="IPR001254">
    <property type="entry name" value="Trypsin_dom"/>
</dbReference>
<sequence>MLIHGIYIVAVFTLTLGLDIKLNESPDGSTLDEECGIYSAVVHKNENSDNDKTIKIMTGSDRHQPVWRHRKWPWMALIKNTTSALCNGVLIKKNYILTTASCVDDEEQDDLVVDLHGQKYEIEKIMTHEGYKDDRPLKLTGDLSLIKLKEHAPTAKDKTKAMSICLPRSKKQPLYAQECAVSFLWTRDKERKEVDTSAGWFDIEDCMRIPKKDEFGNESLLQCIQTAQDLKPKGSTSQVVYFFSCKMSGYWSVFGFSKNQKHVTRRGKKTFSFFLTLTRYLAWIKKHLYNMDESKIPDLDE</sequence>
<evidence type="ECO:0000313" key="6">
    <source>
        <dbReference type="Proteomes" id="UP000594262"/>
    </source>
</evidence>
<evidence type="ECO:0000256" key="1">
    <source>
        <dbReference type="ARBA" id="ARBA00023157"/>
    </source>
</evidence>